<evidence type="ECO:0000313" key="3">
    <source>
        <dbReference type="EMBL" id="OGK52946.1"/>
    </source>
</evidence>
<sequence>MYYVYILRSLRNGDLYTGFSKDLKSRIKTHFYRGVHSTARMGKIELIFYEAFRSERDARRREKYFKTTKGKRTLKLMLKDSIGPIV</sequence>
<dbReference type="InterPro" id="IPR035901">
    <property type="entry name" value="GIY-YIG_endonuc_sf"/>
</dbReference>
<protein>
    <recommendedName>
        <fullName evidence="2">GIY-YIG domain-containing protein</fullName>
    </recommendedName>
</protein>
<dbReference type="SMART" id="SM00465">
    <property type="entry name" value="GIYc"/>
    <property type="match status" value="1"/>
</dbReference>
<feature type="domain" description="GIY-YIG" evidence="2">
    <location>
        <begin position="1"/>
        <end position="77"/>
    </location>
</feature>
<evidence type="ECO:0000259" key="2">
    <source>
        <dbReference type="PROSITE" id="PS50164"/>
    </source>
</evidence>
<dbReference type="Pfam" id="PF01541">
    <property type="entry name" value="GIY-YIG"/>
    <property type="match status" value="1"/>
</dbReference>
<dbReference type="PANTHER" id="PTHR34477:SF5">
    <property type="entry name" value="BSL5627 PROTEIN"/>
    <property type="match status" value="1"/>
</dbReference>
<dbReference type="InterPro" id="IPR050190">
    <property type="entry name" value="UPF0213_domain"/>
</dbReference>
<reference evidence="3 4" key="1">
    <citation type="journal article" date="2016" name="Nat. Commun.">
        <title>Thousands of microbial genomes shed light on interconnected biogeochemical processes in an aquifer system.</title>
        <authorList>
            <person name="Anantharaman K."/>
            <person name="Brown C.T."/>
            <person name="Hug L.A."/>
            <person name="Sharon I."/>
            <person name="Castelle C.J."/>
            <person name="Probst A.J."/>
            <person name="Thomas B.C."/>
            <person name="Singh A."/>
            <person name="Wilkins M.J."/>
            <person name="Karaoz U."/>
            <person name="Brodie E.L."/>
            <person name="Williams K.H."/>
            <person name="Hubbard S.S."/>
            <person name="Banfield J.F."/>
        </authorList>
    </citation>
    <scope>NUCLEOTIDE SEQUENCE [LARGE SCALE GENOMIC DNA]</scope>
</reference>
<proteinExistence type="inferred from homology"/>
<dbReference type="PANTHER" id="PTHR34477">
    <property type="entry name" value="UPF0213 PROTEIN YHBQ"/>
    <property type="match status" value="1"/>
</dbReference>
<dbReference type="Gene3D" id="3.40.1440.10">
    <property type="entry name" value="GIY-YIG endonuclease"/>
    <property type="match status" value="1"/>
</dbReference>
<dbReference type="InterPro" id="IPR000305">
    <property type="entry name" value="GIY-YIG_endonuc"/>
</dbReference>
<evidence type="ECO:0000313" key="4">
    <source>
        <dbReference type="Proteomes" id="UP000178857"/>
    </source>
</evidence>
<dbReference type="Proteomes" id="UP000178857">
    <property type="component" value="Unassembled WGS sequence"/>
</dbReference>
<accession>A0A1F7JBG1</accession>
<dbReference type="PROSITE" id="PS50164">
    <property type="entry name" value="GIY_YIG"/>
    <property type="match status" value="1"/>
</dbReference>
<organism evidence="3 4">
    <name type="scientific">Candidatus Roizmanbacteria bacterium RIFCSPLOWO2_01_FULL_44_13</name>
    <dbReference type="NCBI Taxonomy" id="1802069"/>
    <lineage>
        <taxon>Bacteria</taxon>
        <taxon>Candidatus Roizmaniibacteriota</taxon>
    </lineage>
</organism>
<dbReference type="SUPFAM" id="SSF82771">
    <property type="entry name" value="GIY-YIG endonuclease"/>
    <property type="match status" value="1"/>
</dbReference>
<name>A0A1F7JBG1_9BACT</name>
<comment type="similarity">
    <text evidence="1">Belongs to the UPF0213 family.</text>
</comment>
<dbReference type="EMBL" id="MGAT01000009">
    <property type="protein sequence ID" value="OGK52946.1"/>
    <property type="molecule type" value="Genomic_DNA"/>
</dbReference>
<evidence type="ECO:0000256" key="1">
    <source>
        <dbReference type="ARBA" id="ARBA00007435"/>
    </source>
</evidence>
<gene>
    <name evidence="3" type="ORF">A2970_01965</name>
</gene>
<dbReference type="AlphaFoldDB" id="A0A1F7JBG1"/>
<comment type="caution">
    <text evidence="3">The sequence shown here is derived from an EMBL/GenBank/DDBJ whole genome shotgun (WGS) entry which is preliminary data.</text>
</comment>